<dbReference type="CDD" id="cd03219">
    <property type="entry name" value="ABC_Mj1267_LivG_branched"/>
    <property type="match status" value="1"/>
</dbReference>
<dbReference type="InterPro" id="IPR027417">
    <property type="entry name" value="P-loop_NTPase"/>
</dbReference>
<keyword evidence="5 7" id="KW-0067">ATP-binding</keyword>
<dbReference type="PROSITE" id="PS50893">
    <property type="entry name" value="ABC_TRANSPORTER_2"/>
    <property type="match status" value="1"/>
</dbReference>
<dbReference type="GO" id="GO:0016887">
    <property type="term" value="F:ATP hydrolysis activity"/>
    <property type="evidence" value="ECO:0007669"/>
    <property type="project" value="InterPro"/>
</dbReference>
<dbReference type="GO" id="GO:0005524">
    <property type="term" value="F:ATP binding"/>
    <property type="evidence" value="ECO:0007669"/>
    <property type="project" value="UniProtKB-KW"/>
</dbReference>
<keyword evidence="1" id="KW-0813">Transport</keyword>
<keyword evidence="3" id="KW-0472">Membrane</keyword>
<name>A0AAU8A0F4_9BURK</name>
<evidence type="ECO:0000313" key="7">
    <source>
        <dbReference type="EMBL" id="XCC57035.1"/>
    </source>
</evidence>
<keyword evidence="4" id="KW-0547">Nucleotide-binding</keyword>
<dbReference type="FunFam" id="3.40.50.300:FF:000421">
    <property type="entry name" value="Branched-chain amino acid ABC transporter ATP-binding protein"/>
    <property type="match status" value="1"/>
</dbReference>
<evidence type="ECO:0000256" key="5">
    <source>
        <dbReference type="ARBA" id="ARBA00022840"/>
    </source>
</evidence>
<sequence>MLEIKGITKKFGEFYALSNCNLSILANQITGIIGPNGAGKSTLFNILGGLIKPDGGHVNFNNTKITGLRPDQLVMNGVIRTFQISRELGELTVLENMLLADLNNPGDTLWKNFLKPAEVKIFQNKSISKAKELINSIGLSDHINLSAKNLSGGQKKLLEIARALMTNPKLILLDEPTAGVSPPMCSILIEVIENLRQNGITFVIIEHDMEMIAKLCQRIYVLAEGKNLTSGTYKEVIANEEVMKAYLGKASIH</sequence>
<dbReference type="AlphaFoldDB" id="A0AAU8A0F4"/>
<dbReference type="InterPro" id="IPR017871">
    <property type="entry name" value="ABC_transporter-like_CS"/>
</dbReference>
<evidence type="ECO:0000256" key="3">
    <source>
        <dbReference type="ARBA" id="ARBA00022519"/>
    </source>
</evidence>
<dbReference type="Pfam" id="PF00005">
    <property type="entry name" value="ABC_tran"/>
    <property type="match status" value="1"/>
</dbReference>
<evidence type="ECO:0000256" key="4">
    <source>
        <dbReference type="ARBA" id="ARBA00022741"/>
    </source>
</evidence>
<dbReference type="Gene3D" id="3.40.50.300">
    <property type="entry name" value="P-loop containing nucleotide triphosphate hydrolases"/>
    <property type="match status" value="1"/>
</dbReference>
<dbReference type="InterPro" id="IPR051120">
    <property type="entry name" value="ABC_AA/LPS_Transport"/>
</dbReference>
<dbReference type="RefSeq" id="WP_353438050.1">
    <property type="nucleotide sequence ID" value="NZ_CP099959.1"/>
</dbReference>
<keyword evidence="3" id="KW-0997">Cell inner membrane</keyword>
<reference evidence="7" key="1">
    <citation type="submission" date="2022-06" db="EMBL/GenBank/DDBJ databases">
        <title>New Polynucleobacter species.</title>
        <authorList>
            <person name="Hahn M.W."/>
        </authorList>
    </citation>
    <scope>NUCLEOTIDE SEQUENCE</scope>
    <source>
        <strain evidence="7">UK-FUSCHL-C3</strain>
    </source>
</reference>
<accession>A0AAU8A0F4</accession>
<proteinExistence type="predicted"/>
<dbReference type="SUPFAM" id="SSF52540">
    <property type="entry name" value="P-loop containing nucleoside triphosphate hydrolases"/>
    <property type="match status" value="1"/>
</dbReference>
<dbReference type="SMART" id="SM00382">
    <property type="entry name" value="AAA"/>
    <property type="match status" value="1"/>
</dbReference>
<dbReference type="InterPro" id="IPR003593">
    <property type="entry name" value="AAA+_ATPase"/>
</dbReference>
<protein>
    <submittedName>
        <fullName evidence="7">ABC transporter ATP-binding protein</fullName>
    </submittedName>
</protein>
<gene>
    <name evidence="7" type="ORF">NKE59_05895</name>
</gene>
<evidence type="ECO:0000256" key="2">
    <source>
        <dbReference type="ARBA" id="ARBA00022475"/>
    </source>
</evidence>
<organism evidence="7">
    <name type="scientific">Polynucleobacter sp. UK-FUSCHL-C3</name>
    <dbReference type="NCBI Taxonomy" id="2955208"/>
    <lineage>
        <taxon>Bacteria</taxon>
        <taxon>Pseudomonadati</taxon>
        <taxon>Pseudomonadota</taxon>
        <taxon>Betaproteobacteria</taxon>
        <taxon>Burkholderiales</taxon>
        <taxon>Burkholderiaceae</taxon>
        <taxon>Polynucleobacter</taxon>
    </lineage>
</organism>
<dbReference type="PANTHER" id="PTHR45772">
    <property type="entry name" value="CONSERVED COMPONENT OF ABC TRANSPORTER FOR NATURAL AMINO ACIDS-RELATED"/>
    <property type="match status" value="1"/>
</dbReference>
<dbReference type="EMBL" id="CP099959">
    <property type="protein sequence ID" value="XCC57035.1"/>
    <property type="molecule type" value="Genomic_DNA"/>
</dbReference>
<feature type="domain" description="ABC transporter" evidence="6">
    <location>
        <begin position="2"/>
        <end position="249"/>
    </location>
</feature>
<dbReference type="PROSITE" id="PS00211">
    <property type="entry name" value="ABC_TRANSPORTER_1"/>
    <property type="match status" value="1"/>
</dbReference>
<dbReference type="InterPro" id="IPR003439">
    <property type="entry name" value="ABC_transporter-like_ATP-bd"/>
</dbReference>
<dbReference type="PANTHER" id="PTHR45772:SF9">
    <property type="entry name" value="CONSERVED COMPONENT OF ABC TRANSPORTER FOR NATURAL AMINO ACIDS"/>
    <property type="match status" value="1"/>
</dbReference>
<keyword evidence="2" id="KW-1003">Cell membrane</keyword>
<evidence type="ECO:0000256" key="1">
    <source>
        <dbReference type="ARBA" id="ARBA00022448"/>
    </source>
</evidence>
<evidence type="ECO:0000259" key="6">
    <source>
        <dbReference type="PROSITE" id="PS50893"/>
    </source>
</evidence>
<dbReference type="GO" id="GO:0005886">
    <property type="term" value="C:plasma membrane"/>
    <property type="evidence" value="ECO:0007669"/>
    <property type="project" value="TreeGrafter"/>
</dbReference>